<dbReference type="WBParaSite" id="Hba_01682">
    <property type="protein sequence ID" value="Hba_01682"/>
    <property type="gene ID" value="Hba_01682"/>
</dbReference>
<organism evidence="1 2">
    <name type="scientific">Heterorhabditis bacteriophora</name>
    <name type="common">Entomopathogenic nematode worm</name>
    <dbReference type="NCBI Taxonomy" id="37862"/>
    <lineage>
        <taxon>Eukaryota</taxon>
        <taxon>Metazoa</taxon>
        <taxon>Ecdysozoa</taxon>
        <taxon>Nematoda</taxon>
        <taxon>Chromadorea</taxon>
        <taxon>Rhabditida</taxon>
        <taxon>Rhabditina</taxon>
        <taxon>Rhabditomorpha</taxon>
        <taxon>Strongyloidea</taxon>
        <taxon>Heterorhabditidae</taxon>
        <taxon>Heterorhabditis</taxon>
    </lineage>
</organism>
<dbReference type="InterPro" id="IPR036052">
    <property type="entry name" value="TrpB-like_PALP_sf"/>
</dbReference>
<protein>
    <submittedName>
        <fullName evidence="2">PALP domain-containing protein</fullName>
    </submittedName>
</protein>
<sequence length="215" mass="25021">MLAQNYLMSQRYACALNKLPSVNPLQKVLSHSLALPIPHCPRYPGQPHVDIVFKNESASKTGSLKHRYAWSLMMWALIEGHVQNGSFKNILSLIFIILFNYSIKYQMHKLLSYQLNFENINLVRRTTTVMDKLYSLTYTLLKFNNFRENSSTIYEASSGNTAASLGYMCSLTGNKFIAITFILKNKNNLKIFFAYYDLYYIYNKEELLSFTIFYF</sequence>
<name>A0A1I7WAH4_HETBA</name>
<dbReference type="Proteomes" id="UP000095283">
    <property type="component" value="Unplaced"/>
</dbReference>
<keyword evidence="1" id="KW-1185">Reference proteome</keyword>
<dbReference type="AlphaFoldDB" id="A0A1I7WAH4"/>
<dbReference type="SUPFAM" id="SSF53686">
    <property type="entry name" value="Tryptophan synthase beta subunit-like PLP-dependent enzymes"/>
    <property type="match status" value="1"/>
</dbReference>
<dbReference type="Gene3D" id="3.40.50.1100">
    <property type="match status" value="1"/>
</dbReference>
<accession>A0A1I7WAH4</accession>
<reference evidence="2" key="1">
    <citation type="submission" date="2016-11" db="UniProtKB">
        <authorList>
            <consortium name="WormBaseParasite"/>
        </authorList>
    </citation>
    <scope>IDENTIFICATION</scope>
</reference>
<proteinExistence type="predicted"/>
<evidence type="ECO:0000313" key="1">
    <source>
        <dbReference type="Proteomes" id="UP000095283"/>
    </source>
</evidence>
<evidence type="ECO:0000313" key="2">
    <source>
        <dbReference type="WBParaSite" id="Hba_01682"/>
    </source>
</evidence>